<keyword evidence="5" id="KW-1185">Reference proteome</keyword>
<reference evidence="4 5" key="1">
    <citation type="submission" date="2024-03" db="EMBL/GenBank/DDBJ databases">
        <title>High-quality draft genome sequence of Oceanobacter sp. wDCs-4.</title>
        <authorList>
            <person name="Dong C."/>
        </authorList>
    </citation>
    <scope>NUCLEOTIDE SEQUENCE [LARGE SCALE GENOMIC DNA]</scope>
    <source>
        <strain evidence="5">wDCs-4</strain>
    </source>
</reference>
<dbReference type="Pfam" id="PF03749">
    <property type="entry name" value="SfsA"/>
    <property type="match status" value="1"/>
</dbReference>
<evidence type="ECO:0000313" key="5">
    <source>
        <dbReference type="Proteomes" id="UP001620597"/>
    </source>
</evidence>
<evidence type="ECO:0000313" key="4">
    <source>
        <dbReference type="EMBL" id="MFK4750823.1"/>
    </source>
</evidence>
<dbReference type="HAMAP" id="MF_00095">
    <property type="entry name" value="SfsA"/>
    <property type="match status" value="1"/>
</dbReference>
<evidence type="ECO:0000259" key="3">
    <source>
        <dbReference type="Pfam" id="PF17746"/>
    </source>
</evidence>
<dbReference type="NCBIfam" id="TIGR00230">
    <property type="entry name" value="sfsA"/>
    <property type="match status" value="1"/>
</dbReference>
<dbReference type="PANTHER" id="PTHR30545:SF2">
    <property type="entry name" value="SUGAR FERMENTATION STIMULATION PROTEIN A"/>
    <property type="match status" value="1"/>
</dbReference>
<comment type="similarity">
    <text evidence="1">Belongs to the SfsA family.</text>
</comment>
<evidence type="ECO:0000259" key="2">
    <source>
        <dbReference type="Pfam" id="PF03749"/>
    </source>
</evidence>
<sequence>MKYSSALIPGRLIKRYKRFLADIELDNGDVITAHCANTGAMTGCADPGCRVWLWDSANPQRKLRYSWEWTEVAGQYKACINTARANQLVAEMLQQLPNTGCLSDLLGGYTRVLREPRVEDGRLDFLLQGDAVPDLYIEVKSLTLRREDLAAGLGCFPDARTERGLKHLRRLQQLQQQGHRSLLLFCVALEGVTAVAAAADIDPEYAKALAEVINTGVDVIALPVRFDEKQSSVSLLPEGNIAVLAGNVVLNE</sequence>
<feature type="domain" description="Sugar fermentation stimulation protein C-terminal" evidence="2">
    <location>
        <begin position="84"/>
        <end position="229"/>
    </location>
</feature>
<dbReference type="Gene3D" id="2.40.50.580">
    <property type="match status" value="1"/>
</dbReference>
<accession>A0ABW8NCZ0</accession>
<dbReference type="RefSeq" id="WP_416204397.1">
    <property type="nucleotide sequence ID" value="NZ_JBBKTX010000001.1"/>
</dbReference>
<dbReference type="InterPro" id="IPR041465">
    <property type="entry name" value="SfsA_N"/>
</dbReference>
<dbReference type="InterPro" id="IPR040452">
    <property type="entry name" value="SfsA_C"/>
</dbReference>
<dbReference type="InterPro" id="IPR005224">
    <property type="entry name" value="SfsA"/>
</dbReference>
<dbReference type="Gene3D" id="3.40.1350.60">
    <property type="match status" value="1"/>
</dbReference>
<evidence type="ECO:0000256" key="1">
    <source>
        <dbReference type="HAMAP-Rule" id="MF_00095"/>
    </source>
</evidence>
<protein>
    <recommendedName>
        <fullName evidence="1">Sugar fermentation stimulation protein homolog</fullName>
    </recommendedName>
</protein>
<dbReference type="Proteomes" id="UP001620597">
    <property type="component" value="Unassembled WGS sequence"/>
</dbReference>
<feature type="domain" description="SfsA N-terminal OB" evidence="3">
    <location>
        <begin position="13"/>
        <end position="75"/>
    </location>
</feature>
<dbReference type="Pfam" id="PF17746">
    <property type="entry name" value="SfsA_N"/>
    <property type="match status" value="1"/>
</dbReference>
<name>A0ABW8NCZ0_9GAMM</name>
<gene>
    <name evidence="1 4" type="primary">sfsA</name>
    <name evidence="4" type="ORF">WG929_00235</name>
</gene>
<proteinExistence type="inferred from homology"/>
<dbReference type="CDD" id="cd22359">
    <property type="entry name" value="SfsA-like_bacterial"/>
    <property type="match status" value="1"/>
</dbReference>
<dbReference type="PANTHER" id="PTHR30545">
    <property type="entry name" value="SUGAR FERMENTATION STIMULATION PROTEIN A"/>
    <property type="match status" value="1"/>
</dbReference>
<comment type="caution">
    <text evidence="4">The sequence shown here is derived from an EMBL/GenBank/DDBJ whole genome shotgun (WGS) entry which is preliminary data.</text>
</comment>
<organism evidence="4 5">
    <name type="scientific">Oceanobacter antarcticus</name>
    <dbReference type="NCBI Taxonomy" id="3133425"/>
    <lineage>
        <taxon>Bacteria</taxon>
        <taxon>Pseudomonadati</taxon>
        <taxon>Pseudomonadota</taxon>
        <taxon>Gammaproteobacteria</taxon>
        <taxon>Oceanospirillales</taxon>
        <taxon>Oceanospirillaceae</taxon>
        <taxon>Oceanobacter</taxon>
    </lineage>
</organism>
<dbReference type="EMBL" id="JBBKTX010000001">
    <property type="protein sequence ID" value="MFK4750823.1"/>
    <property type="molecule type" value="Genomic_DNA"/>
</dbReference>